<organism evidence="4 5">
    <name type="scientific">Pseudoflavonifractor hominis</name>
    <dbReference type="NCBI Taxonomy" id="2763059"/>
    <lineage>
        <taxon>Bacteria</taxon>
        <taxon>Bacillati</taxon>
        <taxon>Bacillota</taxon>
        <taxon>Clostridia</taxon>
        <taxon>Eubacteriales</taxon>
        <taxon>Oscillospiraceae</taxon>
        <taxon>Pseudoflavonifractor</taxon>
    </lineage>
</organism>
<feature type="domain" description="SLH" evidence="3">
    <location>
        <begin position="194"/>
        <end position="257"/>
    </location>
</feature>
<sequence>MAHRWTKAARAGLAALALCALLPLGAGAAPAGVTIWGYQEGMAKAQSPDGKFGYANARREVVIPMQYTSVLDFTLGLGQVQLGDRLGVIRQDGTYLIQPEYGSLFHMTGGLYIAQKGTKWGVVSLLPFPDGKGGTTQIFYDFVYDSARLTEVSGGEALLLTKDGETTVLPFYQINQLMLERQVPSARFPLNRGRLPDFSDVSPRSWYDLWVDLAYNLELMEGVGDNRFAPDRTMTVAEAVRLAACMESRQRGDNFHQQSVSGAVWYRSSVDYCVASGILRRGEFLDYERPVTRAEMAHIFASTSLGRAIPEKNSLERVKASVPDVKAGDYAADDIYALYAKGVLAGSDGKLTFRPGDTVTRAEAAGIAARMARMEQRITLF</sequence>
<protein>
    <submittedName>
        <fullName evidence="4">S-layer homology domain-containing protein</fullName>
    </submittedName>
</protein>
<dbReference type="InterPro" id="IPR001119">
    <property type="entry name" value="SLH_dom"/>
</dbReference>
<name>A0ABR7HST6_9FIRM</name>
<dbReference type="Pfam" id="PF00395">
    <property type="entry name" value="SLH"/>
    <property type="match status" value="2"/>
</dbReference>
<dbReference type="PROSITE" id="PS51272">
    <property type="entry name" value="SLH"/>
    <property type="match status" value="2"/>
</dbReference>
<feature type="chain" id="PRO_5046973643" evidence="2">
    <location>
        <begin position="29"/>
        <end position="381"/>
    </location>
</feature>
<keyword evidence="1" id="KW-0677">Repeat</keyword>
<evidence type="ECO:0000313" key="5">
    <source>
        <dbReference type="Proteomes" id="UP000660021"/>
    </source>
</evidence>
<feature type="signal peptide" evidence="2">
    <location>
        <begin position="1"/>
        <end position="28"/>
    </location>
</feature>
<comment type="caution">
    <text evidence="4">The sequence shown here is derived from an EMBL/GenBank/DDBJ whole genome shotgun (WGS) entry which is preliminary data.</text>
</comment>
<gene>
    <name evidence="4" type="ORF">H8S34_07040</name>
</gene>
<dbReference type="Proteomes" id="UP000660021">
    <property type="component" value="Unassembled WGS sequence"/>
</dbReference>
<feature type="domain" description="SLH" evidence="3">
    <location>
        <begin position="318"/>
        <end position="381"/>
    </location>
</feature>
<evidence type="ECO:0000256" key="2">
    <source>
        <dbReference type="SAM" id="SignalP"/>
    </source>
</evidence>
<keyword evidence="2" id="KW-0732">Signal</keyword>
<dbReference type="RefSeq" id="WP_101691800.1">
    <property type="nucleotide sequence ID" value="NZ_JACOPR010000003.1"/>
</dbReference>
<evidence type="ECO:0000313" key="4">
    <source>
        <dbReference type="EMBL" id="MBC5730589.1"/>
    </source>
</evidence>
<keyword evidence="5" id="KW-1185">Reference proteome</keyword>
<evidence type="ECO:0000259" key="3">
    <source>
        <dbReference type="PROSITE" id="PS51272"/>
    </source>
</evidence>
<reference evidence="4 5" key="1">
    <citation type="submission" date="2020-08" db="EMBL/GenBank/DDBJ databases">
        <title>Genome public.</title>
        <authorList>
            <person name="Liu C."/>
            <person name="Sun Q."/>
        </authorList>
    </citation>
    <scope>NUCLEOTIDE SEQUENCE [LARGE SCALE GENOMIC DNA]</scope>
    <source>
        <strain evidence="4 5">New-38</strain>
    </source>
</reference>
<dbReference type="Pfam" id="PF14903">
    <property type="entry name" value="WG_beta_rep"/>
    <property type="match status" value="2"/>
</dbReference>
<proteinExistence type="predicted"/>
<dbReference type="EMBL" id="JACOPR010000003">
    <property type="protein sequence ID" value="MBC5730589.1"/>
    <property type="molecule type" value="Genomic_DNA"/>
</dbReference>
<accession>A0ABR7HST6</accession>
<evidence type="ECO:0000256" key="1">
    <source>
        <dbReference type="ARBA" id="ARBA00022737"/>
    </source>
</evidence>
<dbReference type="InterPro" id="IPR032774">
    <property type="entry name" value="WG_beta_rep"/>
</dbReference>